<dbReference type="EMBL" id="JANIIK010000036">
    <property type="protein sequence ID" value="KAJ3612559.1"/>
    <property type="molecule type" value="Genomic_DNA"/>
</dbReference>
<evidence type="ECO:0000256" key="1">
    <source>
        <dbReference type="ARBA" id="ARBA00022741"/>
    </source>
</evidence>
<evidence type="ECO:0000259" key="4">
    <source>
        <dbReference type="PROSITE" id="PS50011"/>
    </source>
</evidence>
<evidence type="ECO:0000256" key="2">
    <source>
        <dbReference type="ARBA" id="ARBA00022840"/>
    </source>
</evidence>
<dbReference type="InterPro" id="IPR001245">
    <property type="entry name" value="Ser-Thr/Tyr_kinase_cat_dom"/>
</dbReference>
<dbReference type="Gene3D" id="3.30.200.20">
    <property type="entry name" value="Phosphorylase Kinase, domain 1"/>
    <property type="match status" value="1"/>
</dbReference>
<feature type="region of interest" description="Disordered" evidence="3">
    <location>
        <begin position="437"/>
        <end position="554"/>
    </location>
</feature>
<feature type="domain" description="Protein kinase" evidence="4">
    <location>
        <begin position="151"/>
        <end position="438"/>
    </location>
</feature>
<accession>A0A9Q0ESP7</accession>
<feature type="region of interest" description="Disordered" evidence="3">
    <location>
        <begin position="99"/>
        <end position="133"/>
    </location>
</feature>
<dbReference type="PANTHER" id="PTHR27001">
    <property type="entry name" value="OS01G0253100 PROTEIN"/>
    <property type="match status" value="1"/>
</dbReference>
<dbReference type="OrthoDB" id="4062651at2759"/>
<dbReference type="InterPro" id="IPR011029">
    <property type="entry name" value="DEATH-like_dom_sf"/>
</dbReference>
<evidence type="ECO:0000313" key="6">
    <source>
        <dbReference type="Proteomes" id="UP001148018"/>
    </source>
</evidence>
<dbReference type="InterPro" id="IPR000488">
    <property type="entry name" value="Death_dom"/>
</dbReference>
<dbReference type="PANTHER" id="PTHR27001:SF939">
    <property type="entry name" value="INTERLEUKIN 1 RECEPTOR ASSOCIATED KINASE 1"/>
    <property type="match status" value="1"/>
</dbReference>
<feature type="compositionally biased region" description="Pro residues" evidence="3">
    <location>
        <begin position="470"/>
        <end position="489"/>
    </location>
</feature>
<dbReference type="Pfam" id="PF07714">
    <property type="entry name" value="PK_Tyr_Ser-Thr"/>
    <property type="match status" value="1"/>
</dbReference>
<feature type="compositionally biased region" description="Low complexity" evidence="3">
    <location>
        <begin position="437"/>
        <end position="447"/>
    </location>
</feature>
<keyword evidence="2" id="KW-0067">ATP-binding</keyword>
<organism evidence="5 6">
    <name type="scientific">Muraenolepis orangiensis</name>
    <name type="common">Patagonian moray cod</name>
    <dbReference type="NCBI Taxonomy" id="630683"/>
    <lineage>
        <taxon>Eukaryota</taxon>
        <taxon>Metazoa</taxon>
        <taxon>Chordata</taxon>
        <taxon>Craniata</taxon>
        <taxon>Vertebrata</taxon>
        <taxon>Euteleostomi</taxon>
        <taxon>Actinopterygii</taxon>
        <taxon>Neopterygii</taxon>
        <taxon>Teleostei</taxon>
        <taxon>Neoteleostei</taxon>
        <taxon>Acanthomorphata</taxon>
        <taxon>Zeiogadaria</taxon>
        <taxon>Gadariae</taxon>
        <taxon>Gadiformes</taxon>
        <taxon>Muraenolepidoidei</taxon>
        <taxon>Muraenolepididae</taxon>
        <taxon>Muraenolepis</taxon>
    </lineage>
</organism>
<dbReference type="Gene3D" id="1.10.533.10">
    <property type="entry name" value="Death Domain, Fas"/>
    <property type="match status" value="1"/>
</dbReference>
<reference evidence="5" key="1">
    <citation type="submission" date="2022-07" db="EMBL/GenBank/DDBJ databases">
        <title>Chromosome-level genome of Muraenolepis orangiensis.</title>
        <authorList>
            <person name="Kim J."/>
        </authorList>
    </citation>
    <scope>NUCLEOTIDE SEQUENCE</scope>
    <source>
        <strain evidence="5">KU_S4_2022</strain>
        <tissue evidence="5">Muscle</tissue>
    </source>
</reference>
<dbReference type="GO" id="GO:0043123">
    <property type="term" value="P:positive regulation of canonical NF-kappaB signal transduction"/>
    <property type="evidence" value="ECO:0007669"/>
    <property type="project" value="UniProtKB-ARBA"/>
</dbReference>
<keyword evidence="1" id="KW-0547">Nucleotide-binding</keyword>
<dbReference type="InterPro" id="IPR000719">
    <property type="entry name" value="Prot_kinase_dom"/>
</dbReference>
<dbReference type="GO" id="GO:0004672">
    <property type="term" value="F:protein kinase activity"/>
    <property type="evidence" value="ECO:0007669"/>
    <property type="project" value="InterPro"/>
</dbReference>
<protein>
    <recommendedName>
        <fullName evidence="4">Protein kinase domain-containing protein</fullName>
    </recommendedName>
</protein>
<dbReference type="AlphaFoldDB" id="A0A9Q0ESP7"/>
<keyword evidence="6" id="KW-1185">Reference proteome</keyword>
<dbReference type="GO" id="GO:0005524">
    <property type="term" value="F:ATP binding"/>
    <property type="evidence" value="ECO:0007669"/>
    <property type="project" value="UniProtKB-KW"/>
</dbReference>
<dbReference type="GO" id="GO:0005886">
    <property type="term" value="C:plasma membrane"/>
    <property type="evidence" value="ECO:0007669"/>
    <property type="project" value="TreeGrafter"/>
</dbReference>
<dbReference type="SUPFAM" id="SSF47986">
    <property type="entry name" value="DEATH domain"/>
    <property type="match status" value="1"/>
</dbReference>
<sequence length="657" mass="72302">MDRSSFLYDVSPGLIDRLCKIIDSGDDQFGWRGLAARIVPSWLDVRHAERLEAAGRSPARELLWSWAQQQKTVADLVQVLEAMGHHWALRLLDQATSSTSANNLAEPEGHSSTQGRCEESCHQEESPHREGLLSSVSKVSYRDVVEGTRRFHCDMKISEGRLSDTYKGTSGNKTFTVKLFKWGNDRSWKERWDLFTREREVRPSFQHPNILDGLCCFSEEGNYGLVYPYLPYGSLQSRLHHQGAAHPLSWQQRLAIIQGTAQALHHLHAGLQSGPVICGNITSGNVLLDGDGPQPRLSNVGLAGLHSPPSCRKSCTVTSATGIQDNMGYLPPEVARGGELSLSLDVYSFGMVVMETITGRQVVEDTPKRSLLRDVLSAELEDGGSVDSCLRFLDRAAGSWPRPVALGLLRLALLCTAVRHRNRPTMETVLRELSQPLPLPSSLSHNNQPHDLHNRDRPSEDLDLLMTSYPPSPLPPPSLTTPPLLPSPSPAGHSPPSNLERQHGEYASATSAGPEWTKPLPCERSQSEVTFSSCEEEEEHGAEAGDPATRPPRRLTEGEAGVAVAVALEGMDLYNSWPVQCSCQAGSLELGCEDCRANGFTLEEYPPHFSGGVSDKSWNIVENPAKQTLKAKLELYHEGVLRTEDLLSLSFPARSFL</sequence>
<dbReference type="PROSITE" id="PS50011">
    <property type="entry name" value="PROTEIN_KINASE_DOM"/>
    <property type="match status" value="1"/>
</dbReference>
<evidence type="ECO:0000313" key="5">
    <source>
        <dbReference type="EMBL" id="KAJ3612559.1"/>
    </source>
</evidence>
<evidence type="ECO:0000256" key="3">
    <source>
        <dbReference type="SAM" id="MobiDB-lite"/>
    </source>
</evidence>
<dbReference type="GO" id="GO:0007165">
    <property type="term" value="P:signal transduction"/>
    <property type="evidence" value="ECO:0007669"/>
    <property type="project" value="InterPro"/>
</dbReference>
<dbReference type="GO" id="GO:0031349">
    <property type="term" value="P:positive regulation of defense response"/>
    <property type="evidence" value="ECO:0007669"/>
    <property type="project" value="UniProtKB-ARBA"/>
</dbReference>
<feature type="compositionally biased region" description="Basic and acidic residues" evidence="3">
    <location>
        <begin position="448"/>
        <end position="460"/>
    </location>
</feature>
<dbReference type="SUPFAM" id="SSF56112">
    <property type="entry name" value="Protein kinase-like (PK-like)"/>
    <property type="match status" value="1"/>
</dbReference>
<dbReference type="Pfam" id="PF00531">
    <property type="entry name" value="Death"/>
    <property type="match status" value="1"/>
</dbReference>
<dbReference type="Proteomes" id="UP001148018">
    <property type="component" value="Unassembled WGS sequence"/>
</dbReference>
<dbReference type="InterPro" id="IPR011009">
    <property type="entry name" value="Kinase-like_dom_sf"/>
</dbReference>
<dbReference type="Gene3D" id="1.10.510.10">
    <property type="entry name" value="Transferase(Phosphotransferase) domain 1"/>
    <property type="match status" value="1"/>
</dbReference>
<name>A0A9Q0ESP7_9TELE</name>
<gene>
    <name evidence="5" type="ORF">NHX12_020830</name>
</gene>
<comment type="caution">
    <text evidence="5">The sequence shown here is derived from an EMBL/GenBank/DDBJ whole genome shotgun (WGS) entry which is preliminary data.</text>
</comment>
<feature type="compositionally biased region" description="Basic and acidic residues" evidence="3">
    <location>
        <begin position="116"/>
        <end position="131"/>
    </location>
</feature>
<proteinExistence type="predicted"/>